<comment type="subcellular location">
    <subcellularLocation>
        <location evidence="1">Secreted</location>
    </subcellularLocation>
</comment>
<dbReference type="InterPro" id="IPR014756">
    <property type="entry name" value="Ig_E-set"/>
</dbReference>
<accession>A0A6G5A3D2</accession>
<evidence type="ECO:0000313" key="6">
    <source>
        <dbReference type="EMBL" id="NIE44670.1"/>
    </source>
</evidence>
<evidence type="ECO:0000259" key="5">
    <source>
        <dbReference type="SMART" id="SM00737"/>
    </source>
</evidence>
<evidence type="ECO:0000256" key="3">
    <source>
        <dbReference type="ARBA" id="ARBA00022525"/>
    </source>
</evidence>
<proteinExistence type="inferred from homology"/>
<evidence type="ECO:0000256" key="4">
    <source>
        <dbReference type="SAM" id="MobiDB-lite"/>
    </source>
</evidence>
<organism evidence="6">
    <name type="scientific">Rhipicephalus microplus</name>
    <name type="common">Cattle tick</name>
    <name type="synonym">Boophilus microplus</name>
    <dbReference type="NCBI Taxonomy" id="6941"/>
    <lineage>
        <taxon>Eukaryota</taxon>
        <taxon>Metazoa</taxon>
        <taxon>Ecdysozoa</taxon>
        <taxon>Arthropoda</taxon>
        <taxon>Chelicerata</taxon>
        <taxon>Arachnida</taxon>
        <taxon>Acari</taxon>
        <taxon>Parasitiformes</taxon>
        <taxon>Ixodida</taxon>
        <taxon>Ixodoidea</taxon>
        <taxon>Ixodidae</taxon>
        <taxon>Rhipicephalinae</taxon>
        <taxon>Rhipicephalus</taxon>
        <taxon>Boophilus</taxon>
    </lineage>
</organism>
<dbReference type="GO" id="GO:0015918">
    <property type="term" value="P:sterol transport"/>
    <property type="evidence" value="ECO:0007669"/>
    <property type="project" value="InterPro"/>
</dbReference>
<keyword evidence="3" id="KW-0964">Secreted</keyword>
<evidence type="ECO:0000256" key="1">
    <source>
        <dbReference type="ARBA" id="ARBA00004613"/>
    </source>
</evidence>
<dbReference type="InterPro" id="IPR039670">
    <property type="entry name" value="NPC2-like"/>
</dbReference>
<dbReference type="PANTHER" id="PTHR11306">
    <property type="entry name" value="NIEMANN PICK TYPE C2 PROTEIN NPC2-RELATED"/>
    <property type="match status" value="1"/>
</dbReference>
<dbReference type="InterPro" id="IPR003172">
    <property type="entry name" value="ML_dom"/>
</dbReference>
<comment type="similarity">
    <text evidence="2">Belongs to the NPC2 family.</text>
</comment>
<dbReference type="GO" id="GO:0032934">
    <property type="term" value="F:sterol binding"/>
    <property type="evidence" value="ECO:0007669"/>
    <property type="project" value="InterPro"/>
</dbReference>
<reference evidence="6" key="1">
    <citation type="submission" date="2020-03" db="EMBL/GenBank/DDBJ databases">
        <title>A transcriptome and proteome of the tick Rhipicephalus microplus shaped by the genetic composition of its hosts and developmental stage.</title>
        <authorList>
            <person name="Garcia G.R."/>
            <person name="Ribeiro J.M.C."/>
            <person name="Maruyama S.R."/>
            <person name="Gardinasse L.G."/>
            <person name="Nelson K."/>
            <person name="Ferreira B.R."/>
            <person name="Andrade T.G."/>
            <person name="Santos I.K.F.M."/>
        </authorList>
    </citation>
    <scope>NUCLEOTIDE SEQUENCE</scope>
    <source>
        <strain evidence="6">NSGR</strain>
        <tissue evidence="6">Salivary glands</tissue>
    </source>
</reference>
<dbReference type="Pfam" id="PF02221">
    <property type="entry name" value="E1_DerP2_DerF2"/>
    <property type="match status" value="1"/>
</dbReference>
<dbReference type="OrthoDB" id="4937502at2759"/>
<dbReference type="Gene3D" id="2.60.40.770">
    <property type="match status" value="1"/>
</dbReference>
<sequence>MSCTQSPTNSLGRDPRQPGPRRTRSIMARAHRVAFCVLLAVGYCFAAGDVITPEKCGGDFTEVRVNPCPQLPCNFERGKAVGIEVDFTPEANFDRLQATFKGELTPGTWLPLPGFKKNACTKSGLECPLEAGKQYTFSKQISVLPSFPTLEIKAEVRLKADNGTTIFCFYVPVKIV</sequence>
<feature type="domain" description="MD-2-related lipid-recognition" evidence="5">
    <location>
        <begin position="53"/>
        <end position="173"/>
    </location>
</feature>
<dbReference type="SUPFAM" id="SSF81296">
    <property type="entry name" value="E set domains"/>
    <property type="match status" value="1"/>
</dbReference>
<evidence type="ECO:0000256" key="2">
    <source>
        <dbReference type="ARBA" id="ARBA00006370"/>
    </source>
</evidence>
<name>A0A6G5A3D2_RHIMP</name>
<dbReference type="SMART" id="SM00737">
    <property type="entry name" value="ML"/>
    <property type="match status" value="1"/>
</dbReference>
<feature type="region of interest" description="Disordered" evidence="4">
    <location>
        <begin position="1"/>
        <end position="22"/>
    </location>
</feature>
<dbReference type="PANTHER" id="PTHR11306:SF7">
    <property type="entry name" value="AGAP002848-PA"/>
    <property type="match status" value="1"/>
</dbReference>
<dbReference type="AlphaFoldDB" id="A0A6G5A3D2"/>
<dbReference type="FunFam" id="2.60.40.770:FF:000001">
    <property type="entry name" value="NPC intracellular cholesterol transporter 2"/>
    <property type="match status" value="1"/>
</dbReference>
<dbReference type="EMBL" id="GIKN01002397">
    <property type="protein sequence ID" value="NIE44670.1"/>
    <property type="molecule type" value="Transcribed_RNA"/>
</dbReference>
<dbReference type="VEuPathDB" id="VectorBase:LOC119179702"/>
<protein>
    <submittedName>
        <fullName evidence="6">Putative ml domain protein</fullName>
    </submittedName>
</protein>
<dbReference type="GO" id="GO:0005576">
    <property type="term" value="C:extracellular region"/>
    <property type="evidence" value="ECO:0007669"/>
    <property type="project" value="UniProtKB-SubCell"/>
</dbReference>
<feature type="compositionally biased region" description="Polar residues" evidence="4">
    <location>
        <begin position="1"/>
        <end position="11"/>
    </location>
</feature>